<dbReference type="EMBL" id="VICG01000016">
    <property type="protein sequence ID" value="KAA8563972.1"/>
    <property type="molecule type" value="Genomic_DNA"/>
</dbReference>
<accession>A0A5M9J814</accession>
<name>A0A5M9J814_MONFR</name>
<evidence type="ECO:0000313" key="2">
    <source>
        <dbReference type="Proteomes" id="UP000322873"/>
    </source>
</evidence>
<sequence>MSTLSFSFYDFIWITIISRFVGLDLDLDILVFASGNLQHESEQHYQDMTWEHWVWDEQQQIPEFGFLDETKLA</sequence>
<evidence type="ECO:0000313" key="1">
    <source>
        <dbReference type="EMBL" id="KAA8563972.1"/>
    </source>
</evidence>
<keyword evidence="2" id="KW-1185">Reference proteome</keyword>
<proteinExistence type="predicted"/>
<protein>
    <submittedName>
        <fullName evidence="1">Uncharacterized protein</fullName>
    </submittedName>
</protein>
<organism evidence="1 2">
    <name type="scientific">Monilinia fructicola</name>
    <name type="common">Brown rot fungus</name>
    <name type="synonym">Ciboria fructicola</name>
    <dbReference type="NCBI Taxonomy" id="38448"/>
    <lineage>
        <taxon>Eukaryota</taxon>
        <taxon>Fungi</taxon>
        <taxon>Dikarya</taxon>
        <taxon>Ascomycota</taxon>
        <taxon>Pezizomycotina</taxon>
        <taxon>Leotiomycetes</taxon>
        <taxon>Helotiales</taxon>
        <taxon>Sclerotiniaceae</taxon>
        <taxon>Monilinia</taxon>
    </lineage>
</organism>
<gene>
    <name evidence="1" type="ORF">EYC84_011973</name>
</gene>
<reference evidence="1 2" key="1">
    <citation type="submission" date="2019-06" db="EMBL/GenBank/DDBJ databases">
        <title>Genome Sequence of the Brown Rot Fungal Pathogen Monilinia fructicola.</title>
        <authorList>
            <person name="De Miccolis Angelini R.M."/>
            <person name="Landi L."/>
            <person name="Abate D."/>
            <person name="Pollastro S."/>
            <person name="Romanazzi G."/>
            <person name="Faretra F."/>
        </authorList>
    </citation>
    <scope>NUCLEOTIDE SEQUENCE [LARGE SCALE GENOMIC DNA]</scope>
    <source>
        <strain evidence="1 2">Mfrc123</strain>
    </source>
</reference>
<dbReference type="AlphaFoldDB" id="A0A5M9J814"/>
<comment type="caution">
    <text evidence="1">The sequence shown here is derived from an EMBL/GenBank/DDBJ whole genome shotgun (WGS) entry which is preliminary data.</text>
</comment>
<dbReference type="Proteomes" id="UP000322873">
    <property type="component" value="Unassembled WGS sequence"/>
</dbReference>